<sequence>MAVDRGGVDCAWLPGQRRRRRSDPLIATQTRRNTQHRRDESLAAVERPLLQATMCEADVNNQQQDRAVLGQLNCPQCGSLGRR</sequence>
<evidence type="ECO:0000313" key="2">
    <source>
        <dbReference type="EMBL" id="AWP13882.1"/>
    </source>
</evidence>
<keyword evidence="3" id="KW-1185">Reference proteome</keyword>
<dbReference type="AlphaFoldDB" id="A0A2U9CG80"/>
<dbReference type="EMBL" id="CP026257">
    <property type="protein sequence ID" value="AWP13882.1"/>
    <property type="molecule type" value="Genomic_DNA"/>
</dbReference>
<name>A0A2U9CG80_SCOMX</name>
<evidence type="ECO:0000313" key="3">
    <source>
        <dbReference type="Proteomes" id="UP000246464"/>
    </source>
</evidence>
<evidence type="ECO:0000256" key="1">
    <source>
        <dbReference type="SAM" id="MobiDB-lite"/>
    </source>
</evidence>
<gene>
    <name evidence="2" type="ORF">SMAX5B_017895</name>
</gene>
<dbReference type="Proteomes" id="UP000246464">
    <property type="component" value="Chromosome 15"/>
</dbReference>
<protein>
    <submittedName>
        <fullName evidence="2">Uncharacterized protein</fullName>
    </submittedName>
</protein>
<proteinExistence type="predicted"/>
<reference evidence="2 3" key="1">
    <citation type="submission" date="2017-12" db="EMBL/GenBank/DDBJ databases">
        <title>Integrating genomic resources of turbot (Scophthalmus maximus) in depth evaluation of genetic and physical mapping variation across individuals.</title>
        <authorList>
            <person name="Martinez P."/>
        </authorList>
    </citation>
    <scope>NUCLEOTIDE SEQUENCE [LARGE SCALE GENOMIC DNA]</scope>
</reference>
<feature type="region of interest" description="Disordered" evidence="1">
    <location>
        <begin position="19"/>
        <end position="41"/>
    </location>
</feature>
<accession>A0A2U9CG80</accession>
<organism evidence="2 3">
    <name type="scientific">Scophthalmus maximus</name>
    <name type="common">Turbot</name>
    <name type="synonym">Psetta maxima</name>
    <dbReference type="NCBI Taxonomy" id="52904"/>
    <lineage>
        <taxon>Eukaryota</taxon>
        <taxon>Metazoa</taxon>
        <taxon>Chordata</taxon>
        <taxon>Craniata</taxon>
        <taxon>Vertebrata</taxon>
        <taxon>Euteleostomi</taxon>
        <taxon>Actinopterygii</taxon>
        <taxon>Neopterygii</taxon>
        <taxon>Teleostei</taxon>
        <taxon>Neoteleostei</taxon>
        <taxon>Acanthomorphata</taxon>
        <taxon>Carangaria</taxon>
        <taxon>Pleuronectiformes</taxon>
        <taxon>Pleuronectoidei</taxon>
        <taxon>Scophthalmidae</taxon>
        <taxon>Scophthalmus</taxon>
    </lineage>
</organism>